<evidence type="ECO:0000313" key="2">
    <source>
        <dbReference type="EMBL" id="KAK8391728.1"/>
    </source>
</evidence>
<evidence type="ECO:0000256" key="1">
    <source>
        <dbReference type="SAM" id="MobiDB-lite"/>
    </source>
</evidence>
<name>A0AAW0TXB2_SCYPA</name>
<dbReference type="Proteomes" id="UP001487740">
    <property type="component" value="Unassembled WGS sequence"/>
</dbReference>
<gene>
    <name evidence="2" type="ORF">O3P69_017331</name>
</gene>
<proteinExistence type="predicted"/>
<keyword evidence="3" id="KW-1185">Reference proteome</keyword>
<accession>A0AAW0TXB2</accession>
<sequence length="179" mass="19723">MTEDNRGNMSRGCWQGVEGKGDKKPQRPVTVTTITTRHHFSGPHCSGSDRCASDYSPKQLPADNTFISAYILFRVKRTLRVYEGLLSRLPLLTHTGTFVPSSLIPQPTPISRAARTTLLSDMSSQRYARALLSGAVALRNTARLQVSRRSHTCAHSRSLTLAAAARQQLGYEESVRPGE</sequence>
<reference evidence="2 3" key="1">
    <citation type="submission" date="2023-03" db="EMBL/GenBank/DDBJ databases">
        <title>High-quality genome of Scylla paramamosain provides insights in environmental adaptation.</title>
        <authorList>
            <person name="Zhang L."/>
        </authorList>
    </citation>
    <scope>NUCLEOTIDE SEQUENCE [LARGE SCALE GENOMIC DNA]</scope>
    <source>
        <strain evidence="2">LZ_2023a</strain>
        <tissue evidence="2">Muscle</tissue>
    </source>
</reference>
<dbReference type="EMBL" id="JARAKH010000024">
    <property type="protein sequence ID" value="KAK8391728.1"/>
    <property type="molecule type" value="Genomic_DNA"/>
</dbReference>
<evidence type="ECO:0000313" key="3">
    <source>
        <dbReference type="Proteomes" id="UP001487740"/>
    </source>
</evidence>
<comment type="caution">
    <text evidence="2">The sequence shown here is derived from an EMBL/GenBank/DDBJ whole genome shotgun (WGS) entry which is preliminary data.</text>
</comment>
<protein>
    <submittedName>
        <fullName evidence="2">Uncharacterized protein</fullName>
    </submittedName>
</protein>
<dbReference type="AlphaFoldDB" id="A0AAW0TXB2"/>
<organism evidence="2 3">
    <name type="scientific">Scylla paramamosain</name>
    <name type="common">Mud crab</name>
    <dbReference type="NCBI Taxonomy" id="85552"/>
    <lineage>
        <taxon>Eukaryota</taxon>
        <taxon>Metazoa</taxon>
        <taxon>Ecdysozoa</taxon>
        <taxon>Arthropoda</taxon>
        <taxon>Crustacea</taxon>
        <taxon>Multicrustacea</taxon>
        <taxon>Malacostraca</taxon>
        <taxon>Eumalacostraca</taxon>
        <taxon>Eucarida</taxon>
        <taxon>Decapoda</taxon>
        <taxon>Pleocyemata</taxon>
        <taxon>Brachyura</taxon>
        <taxon>Eubrachyura</taxon>
        <taxon>Portunoidea</taxon>
        <taxon>Portunidae</taxon>
        <taxon>Portuninae</taxon>
        <taxon>Scylla</taxon>
    </lineage>
</organism>
<feature type="region of interest" description="Disordered" evidence="1">
    <location>
        <begin position="1"/>
        <end position="28"/>
    </location>
</feature>